<organism evidence="5 6">
    <name type="scientific">Haloarcula onubensis</name>
    <dbReference type="NCBI Taxonomy" id="2950539"/>
    <lineage>
        <taxon>Archaea</taxon>
        <taxon>Methanobacteriati</taxon>
        <taxon>Methanobacteriota</taxon>
        <taxon>Stenosarchaea group</taxon>
        <taxon>Halobacteria</taxon>
        <taxon>Halobacteriales</taxon>
        <taxon>Haloarculaceae</taxon>
        <taxon>Haloarcula</taxon>
    </lineage>
</organism>
<dbReference type="PANTHER" id="PTHR34667">
    <property type="entry name" value="D-AMINOACYL-TRNA DEACYLASE"/>
    <property type="match status" value="1"/>
</dbReference>
<gene>
    <name evidence="4" type="primary">dtdA</name>
    <name evidence="5" type="ORF">NDI86_04325</name>
</gene>
<keyword evidence="3 4" id="KW-0862">Zinc</keyword>
<dbReference type="PANTHER" id="PTHR34667:SF1">
    <property type="entry name" value="D-AMINOACYL-TRNA DEACYLASE"/>
    <property type="match status" value="1"/>
</dbReference>
<dbReference type="EMBL" id="JAMQOS010000001">
    <property type="protein sequence ID" value="MDS0281338.1"/>
    <property type="molecule type" value="Genomic_DNA"/>
</dbReference>
<dbReference type="SUPFAM" id="SSF142535">
    <property type="entry name" value="AF0625-like"/>
    <property type="match status" value="1"/>
</dbReference>
<evidence type="ECO:0000256" key="2">
    <source>
        <dbReference type="ARBA" id="ARBA00022801"/>
    </source>
</evidence>
<evidence type="ECO:0000313" key="6">
    <source>
        <dbReference type="Proteomes" id="UP001268864"/>
    </source>
</evidence>
<dbReference type="InterPro" id="IPR018033">
    <property type="entry name" value="Deacylase_DtdA_archaea"/>
</dbReference>
<dbReference type="RefSeq" id="WP_310899174.1">
    <property type="nucleotide sequence ID" value="NZ_JAMQOS010000001.1"/>
</dbReference>
<dbReference type="HAMAP" id="MF_00562">
    <property type="entry name" value="Deacylase_DtdA"/>
    <property type="match status" value="1"/>
</dbReference>
<sequence length="471" mass="50648">MLAIVVSRADEASVNIGEQLLDIAEWTETADGSRPDADGGGTVYRTEGAEIREFEGRHLELERVADAFDNAGVADAFESPDTESGGSPSAPKLLLFASKHAGETDELLTAHPTGNFGEAEYGGESGQFARAAPNAHRAVVHALAEHAPEGYDVGMECTHHGPTDVGVPSMFVEVGSAEPQWRDPAAARAVAQAILDCRGVAADTPAEDGRRRQLVGFGGGHYVPRFERVVRETDWAVGHVGADWCLDALDEWAEDESEYEAVVERAFAESGAEYALVTGDRPDLVATVESLGYRVVDERFLRETTGVPLDFVDAVEAAVAPVDEGLRFGESATEAVCEWRVVSLPDDLLAEATGIDAEAVRSWFEGSALAFGTEQRGTVVTGPAVLDETRERAAVIDALADVLAGRYDSVERDGDELRARERRFDPDLAETLGIPEGPKYGRLSAGQSVEVDGREIEPETVHSERVRRFTL</sequence>
<dbReference type="Gene3D" id="3.40.50.10700">
    <property type="entry name" value="AF0625-like"/>
    <property type="match status" value="1"/>
</dbReference>
<evidence type="ECO:0000256" key="4">
    <source>
        <dbReference type="HAMAP-Rule" id="MF_00562"/>
    </source>
</evidence>
<dbReference type="EC" id="3.1.1.96" evidence="4"/>
<dbReference type="InterPro" id="IPR007508">
    <property type="entry name" value="DtdA"/>
</dbReference>
<comment type="similarity">
    <text evidence="4">Belongs to the DtdA deacylase family.</text>
</comment>
<reference evidence="5 6" key="1">
    <citation type="submission" date="2022-06" db="EMBL/GenBank/DDBJ databases">
        <title>Halomicroarcula sp. a new haloarchaeum isolate from saline soil.</title>
        <authorList>
            <person name="Strakova D."/>
            <person name="Galisteo C."/>
            <person name="Sanchez-Porro C."/>
            <person name="Ventosa A."/>
        </authorList>
    </citation>
    <scope>NUCLEOTIDE SEQUENCE [LARGE SCALE GENOMIC DNA]</scope>
    <source>
        <strain evidence="5 6">S3CR25-11</strain>
    </source>
</reference>
<dbReference type="Pfam" id="PF04414">
    <property type="entry name" value="tRNA_deacylase"/>
    <property type="match status" value="1"/>
</dbReference>
<proteinExistence type="inferred from homology"/>
<accession>A0ABU2FKQ9</accession>
<comment type="subunit">
    <text evidence="4">Monomer.</text>
</comment>
<comment type="cofactor">
    <cofactor evidence="4">
        <name>Zn(2+)</name>
        <dbReference type="ChEBI" id="CHEBI:29105"/>
    </cofactor>
    <text evidence="4">Binds 2 Zn(2+) ions per subunit.</text>
</comment>
<comment type="catalytic activity">
    <reaction evidence="4">
        <text>glycyl-tRNA(Ala) + H2O = tRNA(Ala) + glycine + H(+)</text>
        <dbReference type="Rhea" id="RHEA:53744"/>
        <dbReference type="Rhea" id="RHEA-COMP:9657"/>
        <dbReference type="Rhea" id="RHEA-COMP:13640"/>
        <dbReference type="ChEBI" id="CHEBI:15377"/>
        <dbReference type="ChEBI" id="CHEBI:15378"/>
        <dbReference type="ChEBI" id="CHEBI:57305"/>
        <dbReference type="ChEBI" id="CHEBI:78442"/>
        <dbReference type="ChEBI" id="CHEBI:78522"/>
        <dbReference type="EC" id="3.1.1.96"/>
    </reaction>
</comment>
<dbReference type="Gene3D" id="3.40.630.50">
    <property type="entry name" value="AF0625-like"/>
    <property type="match status" value="1"/>
</dbReference>
<keyword evidence="6" id="KW-1185">Reference proteome</keyword>
<dbReference type="NCBIfam" id="NF011435">
    <property type="entry name" value="PRK14866.1-1"/>
    <property type="match status" value="1"/>
</dbReference>
<evidence type="ECO:0000256" key="3">
    <source>
        <dbReference type="ARBA" id="ARBA00022833"/>
    </source>
</evidence>
<protein>
    <recommendedName>
        <fullName evidence="4">D-aminoacyl-tRNA deacylase</fullName>
        <ecNumber evidence="4">3.1.1.96</ecNumber>
    </recommendedName>
</protein>
<comment type="function">
    <text evidence="4">D-aminoacyl-tRNA deacylase with broad substrate specificity. By recycling D-aminoacyl-tRNA to D-amino acids and free tRNA molecules, this enzyme counteracts the toxicity associated with the formation of D-aminoacyl-tRNA entities in vivo.</text>
</comment>
<comment type="catalytic activity">
    <reaction evidence="4">
        <text>a D-aminoacyl-tRNA + H2O = a tRNA + a D-alpha-amino acid + H(+)</text>
        <dbReference type="Rhea" id="RHEA:13953"/>
        <dbReference type="Rhea" id="RHEA-COMP:10123"/>
        <dbReference type="Rhea" id="RHEA-COMP:10124"/>
        <dbReference type="ChEBI" id="CHEBI:15377"/>
        <dbReference type="ChEBI" id="CHEBI:15378"/>
        <dbReference type="ChEBI" id="CHEBI:59871"/>
        <dbReference type="ChEBI" id="CHEBI:78442"/>
        <dbReference type="ChEBI" id="CHEBI:79333"/>
        <dbReference type="EC" id="3.1.1.96"/>
    </reaction>
</comment>
<name>A0ABU2FKQ9_9EURY</name>
<keyword evidence="2 4" id="KW-0378">Hydrolase</keyword>
<keyword evidence="1 4" id="KW-0479">Metal-binding</keyword>
<evidence type="ECO:0000313" key="5">
    <source>
        <dbReference type="EMBL" id="MDS0281338.1"/>
    </source>
</evidence>
<dbReference type="Proteomes" id="UP001268864">
    <property type="component" value="Unassembled WGS sequence"/>
</dbReference>
<evidence type="ECO:0000256" key="1">
    <source>
        <dbReference type="ARBA" id="ARBA00022723"/>
    </source>
</evidence>
<comment type="caution">
    <text evidence="5">The sequence shown here is derived from an EMBL/GenBank/DDBJ whole genome shotgun (WGS) entry which is preliminary data.</text>
</comment>